<gene>
    <name evidence="1" type="ORF">AWB75_00559</name>
</gene>
<dbReference type="EMBL" id="FCOF02000002">
    <property type="protein sequence ID" value="SAK43468.1"/>
    <property type="molecule type" value="Genomic_DNA"/>
</dbReference>
<sequence>MKRALWNAQRGDSLIEVMIALSLTAVTALGILAMQSALARGERAALLGERAALVADSIAEGVRSNADRATVVSQWQTRTASMLPSGEVLITDRADGVYVATVSWRAEDRSNPCSEPQAKPLTSCVAVAFAR</sequence>
<reference evidence="1" key="1">
    <citation type="submission" date="2016-01" db="EMBL/GenBank/DDBJ databases">
        <authorList>
            <person name="Peeters C."/>
        </authorList>
    </citation>
    <scope>NUCLEOTIDE SEQUENCE [LARGE SCALE GENOMIC DNA]</scope>
    <source>
        <strain evidence="1">LMG 29318</strain>
    </source>
</reference>
<comment type="caution">
    <text evidence="1">The sequence shown here is derived from an EMBL/GenBank/DDBJ whole genome shotgun (WGS) entry which is preliminary data.</text>
</comment>
<dbReference type="RefSeq" id="WP_061122562.1">
    <property type="nucleotide sequence ID" value="NZ_FCOF02000002.1"/>
</dbReference>
<proteinExistence type="predicted"/>
<keyword evidence="2" id="KW-1185">Reference proteome</keyword>
<evidence type="ECO:0000313" key="1">
    <source>
        <dbReference type="EMBL" id="SAK43468.1"/>
    </source>
</evidence>
<name>A0A157ZDA2_9BURK</name>
<evidence type="ECO:0000313" key="2">
    <source>
        <dbReference type="Proteomes" id="UP000054870"/>
    </source>
</evidence>
<dbReference type="OrthoDB" id="9131625at2"/>
<protein>
    <recommendedName>
        <fullName evidence="3">Type IV pilus modification protein PilV</fullName>
    </recommendedName>
</protein>
<evidence type="ECO:0008006" key="3">
    <source>
        <dbReference type="Google" id="ProtNLM"/>
    </source>
</evidence>
<dbReference type="Pfam" id="PF07963">
    <property type="entry name" value="N_methyl"/>
    <property type="match status" value="1"/>
</dbReference>
<dbReference type="InterPro" id="IPR012902">
    <property type="entry name" value="N_methyl_site"/>
</dbReference>
<accession>A0A157ZDA2</accession>
<dbReference type="Proteomes" id="UP000054870">
    <property type="component" value="Unassembled WGS sequence"/>
</dbReference>
<organism evidence="1 2">
    <name type="scientific">Caballeronia catudaia</name>
    <dbReference type="NCBI Taxonomy" id="1777136"/>
    <lineage>
        <taxon>Bacteria</taxon>
        <taxon>Pseudomonadati</taxon>
        <taxon>Pseudomonadota</taxon>
        <taxon>Betaproteobacteria</taxon>
        <taxon>Burkholderiales</taxon>
        <taxon>Burkholderiaceae</taxon>
        <taxon>Caballeronia</taxon>
    </lineage>
</organism>
<dbReference type="AlphaFoldDB" id="A0A157ZDA2"/>